<dbReference type="Gene3D" id="2.40.50.770">
    <property type="entry name" value="RecQ-mediated genome instability protein Rmi1, C-terminal domain"/>
    <property type="match status" value="1"/>
</dbReference>
<feature type="region of interest" description="Disordered" evidence="3">
    <location>
        <begin position="111"/>
        <end position="159"/>
    </location>
</feature>
<gene>
    <name evidence="6" type="ORF">G7Z17_g10259</name>
</gene>
<sequence length="249" mass="27126">MDLTGQLRAAILAQYLPHPSSVFLNSLITARSPPPPLPSLVATAKARLLAADLSSSGLLSTGSVPSFPPGVDAAATRELRLQRPVHVQVVDVENLSLSRWEQIEELEAVERGETTRGREVIRVTAEDDNENGESSAQTQTQRSSTRTPTSTGIRPAGKNATHRLVLQDCKGTKVFAMELKRMDSIGVGTTQMGEKILLKAGTVISRGTILLEPDKCILLGGKIEAWQRVWMDGRLARLREAVNEDESRR</sequence>
<proteinExistence type="inferred from homology"/>
<evidence type="ECO:0000259" key="5">
    <source>
        <dbReference type="Pfam" id="PF21000"/>
    </source>
</evidence>
<dbReference type="PANTHER" id="PTHR14790">
    <property type="entry name" value="RECQ-MEDIATED GENOME INSTABILITY PROTEIN 1 RMI1"/>
    <property type="match status" value="1"/>
</dbReference>
<dbReference type="Pfam" id="PF21000">
    <property type="entry name" value="RMI1_N_N"/>
    <property type="match status" value="1"/>
</dbReference>
<evidence type="ECO:0000256" key="3">
    <source>
        <dbReference type="SAM" id="MobiDB-lite"/>
    </source>
</evidence>
<organism evidence="6 7">
    <name type="scientific">Cylindrodendrum hubeiense</name>
    <dbReference type="NCBI Taxonomy" id="595255"/>
    <lineage>
        <taxon>Eukaryota</taxon>
        <taxon>Fungi</taxon>
        <taxon>Dikarya</taxon>
        <taxon>Ascomycota</taxon>
        <taxon>Pezizomycotina</taxon>
        <taxon>Sordariomycetes</taxon>
        <taxon>Hypocreomycetidae</taxon>
        <taxon>Hypocreales</taxon>
        <taxon>Nectriaceae</taxon>
        <taxon>Cylindrodendrum</taxon>
    </lineage>
</organism>
<dbReference type="InterPro" id="IPR042470">
    <property type="entry name" value="RMI1_N_C_sf"/>
</dbReference>
<dbReference type="InterPro" id="IPR049363">
    <property type="entry name" value="RMI1_N"/>
</dbReference>
<keyword evidence="7" id="KW-1185">Reference proteome</keyword>
<dbReference type="AlphaFoldDB" id="A0A9P5L4Y6"/>
<evidence type="ECO:0000259" key="4">
    <source>
        <dbReference type="Pfam" id="PF08585"/>
    </source>
</evidence>
<feature type="domain" description="RMI1 N-terminal" evidence="5">
    <location>
        <begin position="13"/>
        <end position="56"/>
    </location>
</feature>
<dbReference type="EMBL" id="JAANBB010000325">
    <property type="protein sequence ID" value="KAF7544052.1"/>
    <property type="molecule type" value="Genomic_DNA"/>
</dbReference>
<reference evidence="6" key="1">
    <citation type="submission" date="2020-03" db="EMBL/GenBank/DDBJ databases">
        <title>Draft Genome Sequence of Cylindrodendrum hubeiense.</title>
        <authorList>
            <person name="Buettner E."/>
            <person name="Kellner H."/>
        </authorList>
    </citation>
    <scope>NUCLEOTIDE SEQUENCE</scope>
    <source>
        <strain evidence="6">IHI 201604</strain>
    </source>
</reference>
<evidence type="ECO:0000313" key="6">
    <source>
        <dbReference type="EMBL" id="KAF7544052.1"/>
    </source>
</evidence>
<dbReference type="GO" id="GO:0000724">
    <property type="term" value="P:double-strand break repair via homologous recombination"/>
    <property type="evidence" value="ECO:0007669"/>
    <property type="project" value="TreeGrafter"/>
</dbReference>
<feature type="compositionally biased region" description="Basic and acidic residues" evidence="3">
    <location>
        <begin position="111"/>
        <end position="125"/>
    </location>
</feature>
<protein>
    <recommendedName>
        <fullName evidence="2">RecQ-mediated genome instability protein 1</fullName>
    </recommendedName>
</protein>
<dbReference type="GO" id="GO:0000712">
    <property type="term" value="P:resolution of meiotic recombination intermediates"/>
    <property type="evidence" value="ECO:0007669"/>
    <property type="project" value="TreeGrafter"/>
</dbReference>
<name>A0A9P5L4Y6_9HYPO</name>
<evidence type="ECO:0000313" key="7">
    <source>
        <dbReference type="Proteomes" id="UP000722485"/>
    </source>
</evidence>
<feature type="compositionally biased region" description="Low complexity" evidence="3">
    <location>
        <begin position="134"/>
        <end position="151"/>
    </location>
</feature>
<dbReference type="GO" id="GO:0016604">
    <property type="term" value="C:nuclear body"/>
    <property type="evidence" value="ECO:0007669"/>
    <property type="project" value="TreeGrafter"/>
</dbReference>
<comment type="similarity">
    <text evidence="1">Belongs to the RMI1 family.</text>
</comment>
<accession>A0A9P5L4Y6</accession>
<comment type="caution">
    <text evidence="6">The sequence shown here is derived from an EMBL/GenBank/DDBJ whole genome shotgun (WGS) entry which is preliminary data.</text>
</comment>
<dbReference type="Proteomes" id="UP000722485">
    <property type="component" value="Unassembled WGS sequence"/>
</dbReference>
<dbReference type="Pfam" id="PF08585">
    <property type="entry name" value="RMI1_N_C"/>
    <property type="match status" value="1"/>
</dbReference>
<dbReference type="InterPro" id="IPR013894">
    <property type="entry name" value="RMI1_OB"/>
</dbReference>
<dbReference type="OrthoDB" id="341511at2759"/>
<evidence type="ECO:0000256" key="1">
    <source>
        <dbReference type="ARBA" id="ARBA00006395"/>
    </source>
</evidence>
<evidence type="ECO:0000256" key="2">
    <source>
        <dbReference type="ARBA" id="ARBA00018987"/>
    </source>
</evidence>
<dbReference type="SMART" id="SM01161">
    <property type="entry name" value="DUF1767"/>
    <property type="match status" value="1"/>
</dbReference>
<feature type="domain" description="RecQ mediated genome instability protein 1 OB-fold" evidence="4">
    <location>
        <begin position="70"/>
        <end position="234"/>
    </location>
</feature>
<dbReference type="GO" id="GO:0031422">
    <property type="term" value="C:RecQ family helicase-topoisomerase III complex"/>
    <property type="evidence" value="ECO:0007669"/>
    <property type="project" value="TreeGrafter"/>
</dbReference>
<dbReference type="PANTHER" id="PTHR14790:SF15">
    <property type="entry name" value="RECQ-MEDIATED GENOME INSTABILITY PROTEIN 1"/>
    <property type="match status" value="1"/>
</dbReference>